<dbReference type="Pfam" id="PF00583">
    <property type="entry name" value="Acetyltransf_1"/>
    <property type="match status" value="1"/>
</dbReference>
<dbReference type="InterPro" id="IPR000182">
    <property type="entry name" value="GNAT_dom"/>
</dbReference>
<dbReference type="PROSITE" id="PS51186">
    <property type="entry name" value="GNAT"/>
    <property type="match status" value="1"/>
</dbReference>
<reference evidence="2" key="1">
    <citation type="submission" date="2022-11" db="EMBL/GenBank/DDBJ databases">
        <authorList>
            <person name="Somphong A."/>
            <person name="Phongsopitanun W."/>
        </authorList>
    </citation>
    <scope>NUCLEOTIDE SEQUENCE</scope>
    <source>
        <strain evidence="2">Pm04-4</strain>
    </source>
</reference>
<dbReference type="Proteomes" id="UP001151002">
    <property type="component" value="Unassembled WGS sequence"/>
</dbReference>
<protein>
    <submittedName>
        <fullName evidence="2">GNAT family N-acetyltransferase</fullName>
        <ecNumber evidence="2">2.3.1.-</ecNumber>
    </submittedName>
</protein>
<organism evidence="2 3">
    <name type="scientific">Paractinoplanes pyxinae</name>
    <dbReference type="NCBI Taxonomy" id="2997416"/>
    <lineage>
        <taxon>Bacteria</taxon>
        <taxon>Bacillati</taxon>
        <taxon>Actinomycetota</taxon>
        <taxon>Actinomycetes</taxon>
        <taxon>Micromonosporales</taxon>
        <taxon>Micromonosporaceae</taxon>
        <taxon>Paractinoplanes</taxon>
    </lineage>
</organism>
<keyword evidence="3" id="KW-1185">Reference proteome</keyword>
<evidence type="ECO:0000313" key="2">
    <source>
        <dbReference type="EMBL" id="MCY1137054.1"/>
    </source>
</evidence>
<evidence type="ECO:0000259" key="1">
    <source>
        <dbReference type="PROSITE" id="PS51186"/>
    </source>
</evidence>
<dbReference type="Gene3D" id="3.40.630.30">
    <property type="match status" value="1"/>
</dbReference>
<dbReference type="EMBL" id="JAPNTZ010000001">
    <property type="protein sequence ID" value="MCY1137054.1"/>
    <property type="molecule type" value="Genomic_DNA"/>
</dbReference>
<gene>
    <name evidence="2" type="ORF">OWR29_03525</name>
</gene>
<evidence type="ECO:0000313" key="3">
    <source>
        <dbReference type="Proteomes" id="UP001151002"/>
    </source>
</evidence>
<proteinExistence type="predicted"/>
<feature type="domain" description="N-acetyltransferase" evidence="1">
    <location>
        <begin position="125"/>
        <end position="268"/>
    </location>
</feature>
<name>A0ABT4AS33_9ACTN</name>
<dbReference type="GO" id="GO:0016746">
    <property type="term" value="F:acyltransferase activity"/>
    <property type="evidence" value="ECO:0007669"/>
    <property type="project" value="UniProtKB-KW"/>
</dbReference>
<dbReference type="CDD" id="cd04301">
    <property type="entry name" value="NAT_SF"/>
    <property type="match status" value="1"/>
</dbReference>
<dbReference type="RefSeq" id="WP_267560865.1">
    <property type="nucleotide sequence ID" value="NZ_JAPNTZ010000001.1"/>
</dbReference>
<sequence>MSLFCDVEMAARLERLEADLMGRSSEAARNGFAVPLAGGVASFAEADSPLNKVAGLGFGGVPAAADLDAVEQAFFARGSAVQAEVSTLADPAVGEVLSGRGYRLVSFENVSGCRPTAGAGTTYDIEVRSATGEGEWLDVVADAFAVADTQGVASHEDFPRDVVVNAMRHMAAAGLRHYLALRDGVPAGGASMHVAGGVAQLTGAATLPEHRRRGVQSALLSARLADAAAEGCDLAVVTTQPGSKSQQNVQRNGFDLLYARAILVKPLPERDGNRG</sequence>
<keyword evidence="2" id="KW-0808">Transferase</keyword>
<comment type="caution">
    <text evidence="2">The sequence shown here is derived from an EMBL/GenBank/DDBJ whole genome shotgun (WGS) entry which is preliminary data.</text>
</comment>
<dbReference type="InterPro" id="IPR016181">
    <property type="entry name" value="Acyl_CoA_acyltransferase"/>
</dbReference>
<dbReference type="SUPFAM" id="SSF55729">
    <property type="entry name" value="Acyl-CoA N-acyltransferases (Nat)"/>
    <property type="match status" value="1"/>
</dbReference>
<dbReference type="EC" id="2.3.1.-" evidence="2"/>
<keyword evidence="2" id="KW-0012">Acyltransferase</keyword>
<accession>A0ABT4AS33</accession>